<reference evidence="1 2" key="1">
    <citation type="submission" date="2019-10" db="EMBL/GenBank/DDBJ databases">
        <title>Georgenia wutianyii sp. nov. and Georgenia yuyongxinii sp. nov. isolated from plateau pika (Ochotona curzoniae) in the Qinghai-Tibet plateau of China.</title>
        <authorList>
            <person name="Tian Z."/>
        </authorList>
    </citation>
    <scope>NUCLEOTIDE SEQUENCE [LARGE SCALE GENOMIC DNA]</scope>
    <source>
        <strain evidence="1 2">DSM 21501</strain>
    </source>
</reference>
<gene>
    <name evidence="1" type="ORF">GB883_14195</name>
</gene>
<keyword evidence="1" id="KW-0238">DNA-binding</keyword>
<protein>
    <submittedName>
        <fullName evidence="1">Single-stranded DNA-binding protein</fullName>
    </submittedName>
</protein>
<evidence type="ECO:0000313" key="2">
    <source>
        <dbReference type="Proteomes" id="UP000451860"/>
    </source>
</evidence>
<dbReference type="OrthoDB" id="4773434at2"/>
<name>A0A7J5UM30_9MICO</name>
<evidence type="ECO:0000313" key="1">
    <source>
        <dbReference type="EMBL" id="KAE8763428.1"/>
    </source>
</evidence>
<dbReference type="Proteomes" id="UP000451860">
    <property type="component" value="Unassembled WGS sequence"/>
</dbReference>
<keyword evidence="2" id="KW-1185">Reference proteome</keyword>
<dbReference type="AlphaFoldDB" id="A0A7J5UM30"/>
<dbReference type="InterPro" id="IPR012340">
    <property type="entry name" value="NA-bd_OB-fold"/>
</dbReference>
<sequence>MSIPIKQCLVGFVADPIPRPKPTARGGTRVQVRVRLPHWRRNPDGGYTPLKATYCTLVTFDEVAQELFARFRKGDKVIAAGAVRMDQPNVDGIARQRELFVAYHVGHDAVRTRYVVERPRMRADTLNLSSAVTGR</sequence>
<comment type="caution">
    <text evidence="1">The sequence shown here is derived from an EMBL/GenBank/DDBJ whole genome shotgun (WGS) entry which is preliminary data.</text>
</comment>
<dbReference type="GO" id="GO:0003677">
    <property type="term" value="F:DNA binding"/>
    <property type="evidence" value="ECO:0007669"/>
    <property type="project" value="UniProtKB-KW"/>
</dbReference>
<dbReference type="EMBL" id="WHJE01000073">
    <property type="protein sequence ID" value="KAE8763428.1"/>
    <property type="molecule type" value="Genomic_DNA"/>
</dbReference>
<dbReference type="RefSeq" id="WP_152202734.1">
    <property type="nucleotide sequence ID" value="NZ_VUKF01000017.1"/>
</dbReference>
<dbReference type="SUPFAM" id="SSF50249">
    <property type="entry name" value="Nucleic acid-binding proteins"/>
    <property type="match status" value="1"/>
</dbReference>
<proteinExistence type="predicted"/>
<dbReference type="Gene3D" id="2.40.50.140">
    <property type="entry name" value="Nucleic acid-binding proteins"/>
    <property type="match status" value="1"/>
</dbReference>
<accession>A0A7J5UM30</accession>
<organism evidence="1 2">
    <name type="scientific">Georgenia thermotolerans</name>
    <dbReference type="NCBI Taxonomy" id="527326"/>
    <lineage>
        <taxon>Bacteria</taxon>
        <taxon>Bacillati</taxon>
        <taxon>Actinomycetota</taxon>
        <taxon>Actinomycetes</taxon>
        <taxon>Micrococcales</taxon>
        <taxon>Bogoriellaceae</taxon>
        <taxon>Georgenia</taxon>
    </lineage>
</organism>